<dbReference type="GeneID" id="39592455"/>
<feature type="coiled-coil region" evidence="1">
    <location>
        <begin position="264"/>
        <end position="313"/>
    </location>
</feature>
<keyword evidence="1" id="KW-0175">Coiled coil</keyword>
<feature type="region of interest" description="Disordered" evidence="2">
    <location>
        <begin position="522"/>
        <end position="602"/>
    </location>
</feature>
<feature type="region of interest" description="Disordered" evidence="2">
    <location>
        <begin position="1"/>
        <end position="59"/>
    </location>
</feature>
<feature type="compositionally biased region" description="Basic residues" evidence="2">
    <location>
        <begin position="507"/>
        <end position="516"/>
    </location>
</feature>
<reference evidence="3 4" key="1">
    <citation type="submission" date="2018-11" db="EMBL/GenBank/DDBJ databases">
        <title>Genome sequence of Apiotrichum porosum DSM 27194.</title>
        <authorList>
            <person name="Aliyu H."/>
            <person name="Gorte O."/>
            <person name="Ochsenreither K."/>
        </authorList>
    </citation>
    <scope>NUCLEOTIDE SEQUENCE [LARGE SCALE GENOMIC DNA]</scope>
    <source>
        <strain evidence="3 4">DSM 27194</strain>
    </source>
</reference>
<feature type="compositionally biased region" description="Basic and acidic residues" evidence="2">
    <location>
        <begin position="1082"/>
        <end position="1093"/>
    </location>
</feature>
<comment type="caution">
    <text evidence="3">The sequence shown here is derived from an EMBL/GenBank/DDBJ whole genome shotgun (WGS) entry which is preliminary data.</text>
</comment>
<dbReference type="Proteomes" id="UP000279236">
    <property type="component" value="Unassembled WGS sequence"/>
</dbReference>
<evidence type="ECO:0000313" key="3">
    <source>
        <dbReference type="EMBL" id="RSH81723.1"/>
    </source>
</evidence>
<feature type="compositionally biased region" description="Polar residues" evidence="2">
    <location>
        <begin position="39"/>
        <end position="48"/>
    </location>
</feature>
<feature type="compositionally biased region" description="Low complexity" evidence="2">
    <location>
        <begin position="441"/>
        <end position="457"/>
    </location>
</feature>
<feature type="region of interest" description="Disordered" evidence="2">
    <location>
        <begin position="1082"/>
        <end position="1143"/>
    </location>
</feature>
<feature type="coiled-coil region" evidence="1">
    <location>
        <begin position="124"/>
        <end position="151"/>
    </location>
</feature>
<dbReference type="EMBL" id="RSCE01000006">
    <property type="protein sequence ID" value="RSH81723.1"/>
    <property type="molecule type" value="Genomic_DNA"/>
</dbReference>
<dbReference type="AlphaFoldDB" id="A0A427XSE0"/>
<feature type="compositionally biased region" description="Polar residues" evidence="2">
    <location>
        <begin position="1201"/>
        <end position="1212"/>
    </location>
</feature>
<organism evidence="3 4">
    <name type="scientific">Apiotrichum porosum</name>
    <dbReference type="NCBI Taxonomy" id="105984"/>
    <lineage>
        <taxon>Eukaryota</taxon>
        <taxon>Fungi</taxon>
        <taxon>Dikarya</taxon>
        <taxon>Basidiomycota</taxon>
        <taxon>Agaricomycotina</taxon>
        <taxon>Tremellomycetes</taxon>
        <taxon>Trichosporonales</taxon>
        <taxon>Trichosporonaceae</taxon>
        <taxon>Apiotrichum</taxon>
    </lineage>
</organism>
<feature type="compositionally biased region" description="Pro residues" evidence="2">
    <location>
        <begin position="853"/>
        <end position="862"/>
    </location>
</feature>
<feature type="region of interest" description="Disordered" evidence="2">
    <location>
        <begin position="989"/>
        <end position="1013"/>
    </location>
</feature>
<dbReference type="OrthoDB" id="4088568at2759"/>
<feature type="region of interest" description="Disordered" evidence="2">
    <location>
        <begin position="497"/>
        <end position="516"/>
    </location>
</feature>
<feature type="compositionally biased region" description="Low complexity" evidence="2">
    <location>
        <begin position="9"/>
        <end position="20"/>
    </location>
</feature>
<sequence>MPAMDDDSPAPSSLASSPASSDRDAGQEHTLVVPARVTNVPSQSTLARSPSPTPYSPSASVAMLRTAETLEGLAQQLTALDHSRLLESDPDLTARCCCGAVTDCPTLAARDRVDSKLKLSGEIGQALLHRYEALEQKYQRAEQQFELKRRALSDSLRHVANLERANTTHLSKYAELSRSYESLEKRYTQSLHSHTLTQQSLTHVRGELTKSRAAANAQGIALATGTATGSSLEARLADTEQRFEDARTLYQAESRKLRDELKWRSLAEDRIADLETKLTAAGREVEDIKAARARDAQDLLGNAKERLGALHEELSETFQAEHPSDTPEYLRTLEDLVATNALLKHDTSELARTLSETLTENRALREEVDELKSVPRRAPNSRPLSMELRPLLTRSHMRTHSTGSHPQSGSPRLPTHARVASAAVPRTGGWGHRRDSSLAPSFTSTSTTEGVSVTSPGLGPGPGLGFFGDMSGLMDDNASPEARIAARAQRGSFSGGGIPYVHNGVPKNKRASRTAHRRSLTMRAFGPADDSSVVDTSANTSVSDEQDDNVSASESNSRKRASVLLPNYTSPRSNDTPLSDTPFEFPTSQASYPADSTIGPQKRGVGRRTLLLLSRSTDVQADAKADLFAPAEQGMSFPPQLPDAIPELPESPFKQQPKKEVREVVVSAPGTPVIGADPSETSSMHEMPAPSGGGVPNIGEVVDFLTKVLVRLRGVDIPTLNRRLKKQNLPADVGHVSRTTISTLQSEVSDMRHRFRNLQEQHTVSRRELTLLLKLLKDVFSDLLDLQSIVNDVTIDPKLAKKLRREAFEEDKPAAETSGLWGIAAPITSYLFTTPAKAPEPAPQSPKRSRLAPPMPVRPAPKLPASTSASTASVTVFGGSVARRSTTPKKTVMPQATAAGEEDVFGSPPSPGGHRSASVANAVPSPGQRPVRTRASRSDLMGIFAGAQAAPPVPRVRHASSQYFGGRPVRSVSDRPARLSTIVDAVLDPTDEDRDPIPGGTLQRTLRPRGLSDSSIRSTAIMDSIAPLSPGPPSTAGPVPARAIATGTNSGATSTAASVTGGMLSTLSKRIYSFPFRAVVEPDRSEVEAKPPADRTPSLSPGIEDAAVLSPTQASTMGMSRSRSESPEPDSPDPSEWRDMSATPRTAALTISSAAPTTATLAVSCTTTPVLGHGASPIPGKDGLLDLLSKVEDREREREAQTTATASRNFTPGSLPRAVWR</sequence>
<feature type="region of interest" description="Disordered" evidence="2">
    <location>
        <begin position="834"/>
        <end position="868"/>
    </location>
</feature>
<evidence type="ECO:0000256" key="2">
    <source>
        <dbReference type="SAM" id="MobiDB-lite"/>
    </source>
</evidence>
<accession>A0A427XSE0</accession>
<name>A0A427XSE0_9TREE</name>
<dbReference type="STRING" id="105984.A0A427XSE0"/>
<keyword evidence="4" id="KW-1185">Reference proteome</keyword>
<feature type="region of interest" description="Disordered" evidence="2">
    <location>
        <begin position="426"/>
        <end position="460"/>
    </location>
</feature>
<proteinExistence type="predicted"/>
<feature type="region of interest" description="Disordered" evidence="2">
    <location>
        <begin position="885"/>
        <end position="933"/>
    </location>
</feature>
<evidence type="ECO:0000313" key="4">
    <source>
        <dbReference type="Proteomes" id="UP000279236"/>
    </source>
</evidence>
<protein>
    <submittedName>
        <fullName evidence="3">Uncharacterized protein</fullName>
    </submittedName>
</protein>
<dbReference type="RefSeq" id="XP_028476178.1">
    <property type="nucleotide sequence ID" value="XM_028623245.1"/>
</dbReference>
<feature type="region of interest" description="Disordered" evidence="2">
    <location>
        <begin position="1193"/>
        <end position="1221"/>
    </location>
</feature>
<feature type="compositionally biased region" description="Polar residues" evidence="2">
    <location>
        <begin position="567"/>
        <end position="579"/>
    </location>
</feature>
<feature type="compositionally biased region" description="Polar residues" evidence="2">
    <location>
        <begin position="1110"/>
        <end position="1119"/>
    </location>
</feature>
<gene>
    <name evidence="3" type="ORF">EHS24_007912</name>
</gene>
<feature type="compositionally biased region" description="Polar residues" evidence="2">
    <location>
        <begin position="533"/>
        <end position="555"/>
    </location>
</feature>
<feature type="region of interest" description="Disordered" evidence="2">
    <location>
        <begin position="670"/>
        <end position="693"/>
    </location>
</feature>
<evidence type="ECO:0000256" key="1">
    <source>
        <dbReference type="SAM" id="Coils"/>
    </source>
</evidence>